<dbReference type="SMART" id="SM01057">
    <property type="entry name" value="Carb_anhydrase"/>
    <property type="match status" value="1"/>
</dbReference>
<reference evidence="8 9" key="1">
    <citation type="journal article" date="2017" name="Mol. Plant">
        <title>The Genome of Medicinal Plant Macleaya cordata Provides New Insights into Benzylisoquinoline Alkaloids Metabolism.</title>
        <authorList>
            <person name="Liu X."/>
            <person name="Liu Y."/>
            <person name="Huang P."/>
            <person name="Ma Y."/>
            <person name="Qing Z."/>
            <person name="Tang Q."/>
            <person name="Cao H."/>
            <person name="Cheng P."/>
            <person name="Zheng Y."/>
            <person name="Yuan Z."/>
            <person name="Zhou Y."/>
            <person name="Liu J."/>
            <person name="Tang Z."/>
            <person name="Zhuo Y."/>
            <person name="Zhang Y."/>
            <person name="Yu L."/>
            <person name="Huang J."/>
            <person name="Yang P."/>
            <person name="Peng Q."/>
            <person name="Zhang J."/>
            <person name="Jiang W."/>
            <person name="Zhang Z."/>
            <person name="Lin K."/>
            <person name="Ro D.K."/>
            <person name="Chen X."/>
            <person name="Xiong X."/>
            <person name="Shang Y."/>
            <person name="Huang S."/>
            <person name="Zeng J."/>
        </authorList>
    </citation>
    <scope>NUCLEOTIDE SEQUENCE [LARGE SCALE GENOMIC DNA]</scope>
    <source>
        <strain evidence="9">cv. BLH2017</strain>
        <tissue evidence="8">Root</tissue>
    </source>
</reference>
<dbReference type="PANTHER" id="PTHR18952:SF236">
    <property type="entry name" value="ALPHA CARBONIC ANHYDRASE 1, CHLOROPLASTIC"/>
    <property type="match status" value="1"/>
</dbReference>
<dbReference type="PANTHER" id="PTHR18952">
    <property type="entry name" value="CARBONIC ANHYDRASE"/>
    <property type="match status" value="1"/>
</dbReference>
<dbReference type="InterPro" id="IPR041891">
    <property type="entry name" value="Alpha_CA_prokaryot-like"/>
</dbReference>
<dbReference type="InterPro" id="IPR023561">
    <property type="entry name" value="Carbonic_anhydrase_a-class"/>
</dbReference>
<feature type="chain" id="PRO_5025099743" description="Carbonic anhydrase" evidence="6">
    <location>
        <begin position="22"/>
        <end position="265"/>
    </location>
</feature>
<dbReference type="Pfam" id="PF00194">
    <property type="entry name" value="Carb_anhydrase"/>
    <property type="match status" value="1"/>
</dbReference>
<sequence>MPTQIAIFILVIAITIIFAAGAENDVKFSYSGETGPDKWGSLSPSYAACSNGKTQSPINIAQKDLVVNPELQPLTRGYNNVNGTLIDNVYNIELLFGNGVGAIIINGKNYNLEQLHWHSPSEHTIDGIRYEAELHLVHKSADPGVSVIAILYRFGNPDPFLSQIKGYLDNLAKEVSVGNKEARIPITLVSTEELKRETSTYYRYIGSLTTPPCTEKVIWTVLAEVREISKEQVAALKAPLDTPYKQNSRPVQPLNERHVELYANK</sequence>
<organism evidence="8 9">
    <name type="scientific">Macleaya cordata</name>
    <name type="common">Five-seeded plume-poppy</name>
    <name type="synonym">Bocconia cordata</name>
    <dbReference type="NCBI Taxonomy" id="56857"/>
    <lineage>
        <taxon>Eukaryota</taxon>
        <taxon>Viridiplantae</taxon>
        <taxon>Streptophyta</taxon>
        <taxon>Embryophyta</taxon>
        <taxon>Tracheophyta</taxon>
        <taxon>Spermatophyta</taxon>
        <taxon>Magnoliopsida</taxon>
        <taxon>Ranunculales</taxon>
        <taxon>Papaveraceae</taxon>
        <taxon>Papaveroideae</taxon>
        <taxon>Macleaya</taxon>
    </lineage>
</organism>
<evidence type="ECO:0000256" key="2">
    <source>
        <dbReference type="ARBA" id="ARBA00012925"/>
    </source>
</evidence>
<keyword evidence="6" id="KW-0732">Signal</keyword>
<dbReference type="PROSITE" id="PS00162">
    <property type="entry name" value="ALPHA_CA_1"/>
    <property type="match status" value="1"/>
</dbReference>
<protein>
    <recommendedName>
        <fullName evidence="2 6">Carbonic anhydrase</fullName>
        <ecNumber evidence="2 6">4.2.1.1</ecNumber>
    </recommendedName>
</protein>
<dbReference type="PROSITE" id="PS51144">
    <property type="entry name" value="ALPHA_CA_2"/>
    <property type="match status" value="1"/>
</dbReference>
<dbReference type="EMBL" id="MVGT01002043">
    <property type="protein sequence ID" value="OVA09996.1"/>
    <property type="molecule type" value="Genomic_DNA"/>
</dbReference>
<dbReference type="STRING" id="56857.A0A200QHP1"/>
<evidence type="ECO:0000256" key="1">
    <source>
        <dbReference type="ARBA" id="ARBA00001947"/>
    </source>
</evidence>
<dbReference type="AlphaFoldDB" id="A0A200QHP1"/>
<dbReference type="Proteomes" id="UP000195402">
    <property type="component" value="Unassembled WGS sequence"/>
</dbReference>
<dbReference type="InterPro" id="IPR018338">
    <property type="entry name" value="Carbonic_anhydrase_a-class_CS"/>
</dbReference>
<dbReference type="GO" id="GO:0006730">
    <property type="term" value="P:one-carbon metabolic process"/>
    <property type="evidence" value="ECO:0007669"/>
    <property type="project" value="TreeGrafter"/>
</dbReference>
<feature type="signal peptide" evidence="6">
    <location>
        <begin position="1"/>
        <end position="21"/>
    </location>
</feature>
<keyword evidence="3 6" id="KW-0479">Metal-binding</keyword>
<dbReference type="InParanoid" id="A0A200QHP1"/>
<feature type="domain" description="Alpha-carbonic anhydrase" evidence="7">
    <location>
        <begin position="26"/>
        <end position="263"/>
    </location>
</feature>
<dbReference type="FunCoup" id="A0A200QHP1">
    <property type="interactions" value="151"/>
</dbReference>
<proteinExistence type="inferred from homology"/>
<evidence type="ECO:0000313" key="8">
    <source>
        <dbReference type="EMBL" id="OVA09996.1"/>
    </source>
</evidence>
<keyword evidence="4 6" id="KW-0862">Zinc</keyword>
<name>A0A200QHP1_MACCD</name>
<accession>A0A200QHP1</accession>
<dbReference type="CDD" id="cd03124">
    <property type="entry name" value="alpha_CA_prokaryotic_like"/>
    <property type="match status" value="1"/>
</dbReference>
<comment type="cofactor">
    <cofactor evidence="1 6">
        <name>Zn(2+)</name>
        <dbReference type="ChEBI" id="CHEBI:29105"/>
    </cofactor>
</comment>
<keyword evidence="9" id="KW-1185">Reference proteome</keyword>
<dbReference type="OrthoDB" id="429145at2759"/>
<evidence type="ECO:0000256" key="5">
    <source>
        <dbReference type="ARBA" id="ARBA00023239"/>
    </source>
</evidence>
<dbReference type="InterPro" id="IPR001148">
    <property type="entry name" value="CA_dom"/>
</dbReference>
<dbReference type="InterPro" id="IPR036398">
    <property type="entry name" value="CA_dom_sf"/>
</dbReference>
<keyword evidence="5 6" id="KW-0456">Lyase</keyword>
<dbReference type="EC" id="4.2.1.1" evidence="2 6"/>
<dbReference type="SUPFAM" id="SSF51069">
    <property type="entry name" value="Carbonic anhydrase"/>
    <property type="match status" value="1"/>
</dbReference>
<comment type="function">
    <text evidence="6">Reversible hydration of carbon dioxide.</text>
</comment>
<comment type="caution">
    <text evidence="8">The sequence shown here is derived from an EMBL/GenBank/DDBJ whole genome shotgun (WGS) entry which is preliminary data.</text>
</comment>
<evidence type="ECO:0000256" key="6">
    <source>
        <dbReference type="RuleBase" id="RU367011"/>
    </source>
</evidence>
<evidence type="ECO:0000256" key="3">
    <source>
        <dbReference type="ARBA" id="ARBA00022723"/>
    </source>
</evidence>
<dbReference type="Gene3D" id="3.10.200.10">
    <property type="entry name" value="Alpha carbonic anhydrase"/>
    <property type="match status" value="1"/>
</dbReference>
<evidence type="ECO:0000256" key="4">
    <source>
        <dbReference type="ARBA" id="ARBA00022833"/>
    </source>
</evidence>
<dbReference type="OMA" id="GHTIQAN"/>
<evidence type="ECO:0000313" key="9">
    <source>
        <dbReference type="Proteomes" id="UP000195402"/>
    </source>
</evidence>
<dbReference type="GO" id="GO:0008270">
    <property type="term" value="F:zinc ion binding"/>
    <property type="evidence" value="ECO:0007669"/>
    <property type="project" value="UniProtKB-UniRule"/>
</dbReference>
<gene>
    <name evidence="8" type="ORF">BVC80_1751g163</name>
</gene>
<comment type="catalytic activity">
    <reaction evidence="6">
        <text>hydrogencarbonate + H(+) = CO2 + H2O</text>
        <dbReference type="Rhea" id="RHEA:10748"/>
        <dbReference type="ChEBI" id="CHEBI:15377"/>
        <dbReference type="ChEBI" id="CHEBI:15378"/>
        <dbReference type="ChEBI" id="CHEBI:16526"/>
        <dbReference type="ChEBI" id="CHEBI:17544"/>
        <dbReference type="EC" id="4.2.1.1"/>
    </reaction>
</comment>
<dbReference type="GO" id="GO:0004089">
    <property type="term" value="F:carbonate dehydratase activity"/>
    <property type="evidence" value="ECO:0007669"/>
    <property type="project" value="UniProtKB-UniRule"/>
</dbReference>
<evidence type="ECO:0000259" key="7">
    <source>
        <dbReference type="PROSITE" id="PS51144"/>
    </source>
</evidence>
<comment type="similarity">
    <text evidence="6">Belongs to the alpha-carbonic anhydrase family.</text>
</comment>